<protein>
    <submittedName>
        <fullName evidence="1">Uncharacterized protein</fullName>
    </submittedName>
</protein>
<name>A0A2I0ISR6_PUNGR</name>
<comment type="caution">
    <text evidence="1">The sequence shown here is derived from an EMBL/GenBank/DDBJ whole genome shotgun (WGS) entry which is preliminary data.</text>
</comment>
<organism evidence="1 2">
    <name type="scientific">Punica granatum</name>
    <name type="common">Pomegranate</name>
    <dbReference type="NCBI Taxonomy" id="22663"/>
    <lineage>
        <taxon>Eukaryota</taxon>
        <taxon>Viridiplantae</taxon>
        <taxon>Streptophyta</taxon>
        <taxon>Embryophyta</taxon>
        <taxon>Tracheophyta</taxon>
        <taxon>Spermatophyta</taxon>
        <taxon>Magnoliopsida</taxon>
        <taxon>eudicotyledons</taxon>
        <taxon>Gunneridae</taxon>
        <taxon>Pentapetalae</taxon>
        <taxon>rosids</taxon>
        <taxon>malvids</taxon>
        <taxon>Myrtales</taxon>
        <taxon>Lythraceae</taxon>
        <taxon>Punica</taxon>
    </lineage>
</organism>
<accession>A0A2I0ISR6</accession>
<reference evidence="1 2" key="1">
    <citation type="submission" date="2017-11" db="EMBL/GenBank/DDBJ databases">
        <title>De-novo sequencing of pomegranate (Punica granatum L.) genome.</title>
        <authorList>
            <person name="Akparov Z."/>
            <person name="Amiraslanov A."/>
            <person name="Hajiyeva S."/>
            <person name="Abbasov M."/>
            <person name="Kaur K."/>
            <person name="Hamwieh A."/>
            <person name="Solovyev V."/>
            <person name="Salamov A."/>
            <person name="Braich B."/>
            <person name="Kosarev P."/>
            <person name="Mahmoud A."/>
            <person name="Hajiyev E."/>
            <person name="Babayeva S."/>
            <person name="Izzatullayeva V."/>
            <person name="Mammadov A."/>
            <person name="Mammadov A."/>
            <person name="Sharifova S."/>
            <person name="Ojaghi J."/>
            <person name="Eynullazada K."/>
            <person name="Bayramov B."/>
            <person name="Abdulazimova A."/>
            <person name="Shahmuradov I."/>
        </authorList>
    </citation>
    <scope>NUCLEOTIDE SEQUENCE [LARGE SCALE GENOMIC DNA]</scope>
    <source>
        <strain evidence="2">cv. AG2017</strain>
        <tissue evidence="1">Leaf</tissue>
    </source>
</reference>
<feature type="non-terminal residue" evidence="1">
    <location>
        <position position="1"/>
    </location>
</feature>
<evidence type="ECO:0000313" key="2">
    <source>
        <dbReference type="Proteomes" id="UP000233551"/>
    </source>
</evidence>
<keyword evidence="2" id="KW-1185">Reference proteome</keyword>
<evidence type="ECO:0000313" key="1">
    <source>
        <dbReference type="EMBL" id="PKI47042.1"/>
    </source>
</evidence>
<dbReference type="EMBL" id="PGOL01002560">
    <property type="protein sequence ID" value="PKI47042.1"/>
    <property type="molecule type" value="Genomic_DNA"/>
</dbReference>
<sequence>ELNRSCRLVPHALPNRKLIHLHRTAEKRGDERYGKTWSIHTDDEMDRGAGKESYREWSSPCSKVANWGRLEACEPISDGIDSV</sequence>
<dbReference type="Proteomes" id="UP000233551">
    <property type="component" value="Unassembled WGS sequence"/>
</dbReference>
<dbReference type="AlphaFoldDB" id="A0A2I0ISR6"/>
<proteinExistence type="predicted"/>
<gene>
    <name evidence="1" type="ORF">CRG98_032581</name>
</gene>